<dbReference type="InterPro" id="IPR048799">
    <property type="entry name" value="P68_RBP_TagC-like_beta-prop"/>
</dbReference>
<feature type="domain" description="P68 RBP/TagC-like beta-propeller" evidence="1">
    <location>
        <begin position="172"/>
        <end position="424"/>
    </location>
</feature>
<evidence type="ECO:0000259" key="1">
    <source>
        <dbReference type="Pfam" id="PF21311"/>
    </source>
</evidence>
<proteinExistence type="predicted"/>
<dbReference type="GeneID" id="54982553"/>
<dbReference type="EMBL" id="HF937074">
    <property type="protein sequence ID" value="CCW03259.1"/>
    <property type="molecule type" value="Genomic_DNA"/>
</dbReference>
<sequence length="647" mass="74738">MAFNENDFKYFDDIRPFIDEIYKTRQRYTPFYDDRADYNTNSKSYYDYLSKLSRLIEVLARRIWEYDGELKKRFKNWDDLMKAFPDQAKDLFRGWLNDGTIDSIIHDEFKKYSAGLTSAFALFKVTEMKQMNDFKAEVKDLIKDIDRFVNGFELNELEPKFVMGFGGIRNAVNQSINIDKETNHMYSTQSDSQKPEGFWINKLTPSGDLISSMRIVQGGHGTTIGLERQSNGEMKIWLHHDGVAKLLQVAYKDNYVLDLEEAKGLTDYTPQSLLNKHTFTPLIDEANDKLVLRFGDGTIQVRSRADVKNHIDNVEKEMTIDNSENNDNRWMQGIAVDGDDLYWLSGNSSVNSHVQIGKYSLTNGQKIYDYPFKLSYQDGINFPRDNFKEPEGICIYTNPKTKRKSLLLAMTNGGGGKRFNNLYGFFQLGEYEHFEALRARGSQNYKLTKDDGRALSIPDHIDDLNDLTQAGFYYIDGGTAEKLKNMPMNGSKRIIDAGCFINVYPTTQTLGTVQELTRFSTGRKMVKMVRGMTLDVFTLKWDYGLWTTIKTDAPYQEYLEARQYNNWISYVTTPGEYYITGNQMELFRDAPDEIKKVGAWLKVSSGNAVGEVRQTLEANVSEYKEFFSNVNADTKHREYEWVAKHKK</sequence>
<dbReference type="KEGG" id="vg:54982553"/>
<gene>
    <name evidence="2" type="primary">PSa3_ORF15c</name>
</gene>
<evidence type="ECO:0000313" key="2">
    <source>
        <dbReference type="EMBL" id="CCW03259.1"/>
    </source>
</evidence>
<name>A0A0E4G1G1_9CAUD</name>
<dbReference type="Pfam" id="PF21311">
    <property type="entry name" value="Phage_RBD_prop"/>
    <property type="match status" value="1"/>
</dbReference>
<dbReference type="RefSeq" id="YP_009792350.1">
    <property type="nucleotide sequence ID" value="NC_047855.1"/>
</dbReference>
<keyword evidence="3" id="KW-1185">Reference proteome</keyword>
<protein>
    <submittedName>
        <fullName evidence="2">Putative phage structural protein</fullName>
    </submittedName>
</protein>
<evidence type="ECO:0000313" key="3">
    <source>
        <dbReference type="Proteomes" id="UP000223273"/>
    </source>
</evidence>
<organism evidence="2 3">
    <name type="scientific">Staphylococcus phage PSa3</name>
    <dbReference type="NCBI Taxonomy" id="1319980"/>
    <lineage>
        <taxon>Viruses</taxon>
        <taxon>Duplodnaviria</taxon>
        <taxon>Heunggongvirae</taxon>
        <taxon>Uroviricota</taxon>
        <taxon>Caudoviricetes</taxon>
        <taxon>Rountreeviridae</taxon>
        <taxon>Rakietenvirinae</taxon>
        <taxon>Rosenblumvirus</taxon>
        <taxon>Rosenblumvirus PSa3</taxon>
    </lineage>
</organism>
<dbReference type="Proteomes" id="UP000223273">
    <property type="component" value="Segment"/>
</dbReference>
<accession>A0A0E4G1G1</accession>
<reference evidence="2 3" key="1">
    <citation type="submission" date="2015-04" db="EMBL/GenBank/DDBJ databases">
        <title>Isolation and characterization of MRSA phages with lytic activity against CC398 strains.</title>
        <authorList>
            <person name="Kraushaar B."/>
            <person name="Dinh Thanh M."/>
            <person name="Reetz J."/>
            <person name="Fetsch A."/>
            <person name="Hammerl J.A."/>
            <person name="Hertwig S."/>
        </authorList>
    </citation>
    <scope>NUCLEOTIDE SEQUENCE [LARGE SCALE GENOMIC DNA]</scope>
</reference>
<dbReference type="CDD" id="cd19958">
    <property type="entry name" value="pyocin_knob"/>
    <property type="match status" value="1"/>
</dbReference>